<organism evidence="1 2">
    <name type="scientific">Candidatus Berkelbacteria bacterium CG10_big_fil_rev_8_21_14_0_10_43_13</name>
    <dbReference type="NCBI Taxonomy" id="1974514"/>
    <lineage>
        <taxon>Bacteria</taxon>
        <taxon>Candidatus Berkelbacteria</taxon>
    </lineage>
</organism>
<comment type="caution">
    <text evidence="1">The sequence shown here is derived from an EMBL/GenBank/DDBJ whole genome shotgun (WGS) entry which is preliminary data.</text>
</comment>
<dbReference type="EMBL" id="PEZW01000012">
    <property type="protein sequence ID" value="PIS07771.1"/>
    <property type="molecule type" value="Genomic_DNA"/>
</dbReference>
<protein>
    <submittedName>
        <fullName evidence="1">Uncharacterized protein</fullName>
    </submittedName>
</protein>
<dbReference type="Proteomes" id="UP000231382">
    <property type="component" value="Unassembled WGS sequence"/>
</dbReference>
<dbReference type="Gene3D" id="1.10.10.60">
    <property type="entry name" value="Homeodomain-like"/>
    <property type="match status" value="1"/>
</dbReference>
<name>A0A2H0W6S2_9BACT</name>
<reference evidence="2" key="1">
    <citation type="submission" date="2017-09" db="EMBL/GenBank/DDBJ databases">
        <title>Depth-based differentiation of microbial function through sediment-hosted aquifers and enrichment of novel symbionts in the deep terrestrial subsurface.</title>
        <authorList>
            <person name="Probst A.J."/>
            <person name="Ladd B."/>
            <person name="Jarett J.K."/>
            <person name="Geller-Mcgrath D.E."/>
            <person name="Sieber C.M.K."/>
            <person name="Emerson J.B."/>
            <person name="Anantharaman K."/>
            <person name="Thomas B.C."/>
            <person name="Malmstrom R."/>
            <person name="Stieglmeier M."/>
            <person name="Klingl A."/>
            <person name="Woyke T."/>
            <person name="Ryan C.M."/>
            <person name="Banfield J.F."/>
        </authorList>
    </citation>
    <scope>NUCLEOTIDE SEQUENCE [LARGE SCALE GENOMIC DNA]</scope>
</reference>
<evidence type="ECO:0000313" key="1">
    <source>
        <dbReference type="EMBL" id="PIS07771.1"/>
    </source>
</evidence>
<gene>
    <name evidence="1" type="ORF">COT78_01795</name>
</gene>
<accession>A0A2H0W6S2</accession>
<dbReference type="AlphaFoldDB" id="A0A2H0W6S2"/>
<proteinExistence type="predicted"/>
<evidence type="ECO:0000313" key="2">
    <source>
        <dbReference type="Proteomes" id="UP000231382"/>
    </source>
</evidence>
<sequence length="242" mass="28528">MCIEQFGLTWYDFVSGIIVKKELRQRAIKLRTDDKLSYSAIKQQLGVSKSTLSYWLRDLPLSEDLIAKMQEAGWKKGEASRERYRNTMRRKKEQEAKSAYEYYLTDFEHLSDKTLFVAGLMLYLGEGDKKVSSRIALSNTDPGIILFFINWLKRYFDINKEDIRIQLHLYENMDLEKERVFWQNTLELSNSQFYKSSVRKMQKSSFSYKDSIRHGTCEVYAFGVERKTKLSMAMKAFIVTSL</sequence>